<name>A0A7W2EBX0_9CORY</name>
<proteinExistence type="predicted"/>
<evidence type="ECO:0000259" key="1">
    <source>
        <dbReference type="Pfam" id="PF12728"/>
    </source>
</evidence>
<protein>
    <submittedName>
        <fullName evidence="2">Helix-turn-helix domain-containing protein</fullName>
    </submittedName>
</protein>
<dbReference type="AlphaFoldDB" id="A0A7W2EBX0"/>
<comment type="caution">
    <text evidence="2">The sequence shown here is derived from an EMBL/GenBank/DDBJ whole genome shotgun (WGS) entry which is preliminary data.</text>
</comment>
<dbReference type="EMBL" id="JACDTZ010000001">
    <property type="protein sequence ID" value="MBA5244767.1"/>
    <property type="molecule type" value="Genomic_DNA"/>
</dbReference>
<gene>
    <name evidence="2" type="ORF">H0193_08090</name>
</gene>
<dbReference type="InterPro" id="IPR010093">
    <property type="entry name" value="SinI_DNA-bd"/>
</dbReference>
<dbReference type="Pfam" id="PF12728">
    <property type="entry name" value="HTH_17"/>
    <property type="match status" value="1"/>
</dbReference>
<organism evidence="2 3">
    <name type="scientific">Corynebacterium haemomassiliense</name>
    <dbReference type="NCBI Taxonomy" id="2754726"/>
    <lineage>
        <taxon>Bacteria</taxon>
        <taxon>Bacillati</taxon>
        <taxon>Actinomycetota</taxon>
        <taxon>Actinomycetes</taxon>
        <taxon>Mycobacteriales</taxon>
        <taxon>Corynebacteriaceae</taxon>
        <taxon>Corynebacterium</taxon>
    </lineage>
</organism>
<dbReference type="GO" id="GO:0003677">
    <property type="term" value="F:DNA binding"/>
    <property type="evidence" value="ECO:0007669"/>
    <property type="project" value="InterPro"/>
</dbReference>
<dbReference type="InterPro" id="IPR041657">
    <property type="entry name" value="HTH_17"/>
</dbReference>
<dbReference type="RefSeq" id="WP_070472254.1">
    <property type="nucleotide sequence ID" value="NZ_CAUPJD010000059.1"/>
</dbReference>
<evidence type="ECO:0000313" key="3">
    <source>
        <dbReference type="Proteomes" id="UP000523682"/>
    </source>
</evidence>
<accession>A0A7W2EBX0</accession>
<reference evidence="2 3" key="1">
    <citation type="submission" date="2020-07" db="EMBL/GenBank/DDBJ databases">
        <title>Draft genome and description of Corynebacterium haemomassiliense strain Marseile-Q3615 sp. nov.</title>
        <authorList>
            <person name="Boxberger M."/>
            <person name="La Scola B."/>
        </authorList>
    </citation>
    <scope>NUCLEOTIDE SEQUENCE [LARGE SCALE GENOMIC DNA]</scope>
    <source>
        <strain evidence="2 3">Marseille-Q3615</strain>
    </source>
</reference>
<feature type="domain" description="Helix-turn-helix" evidence="1">
    <location>
        <begin position="60"/>
        <end position="108"/>
    </location>
</feature>
<keyword evidence="3" id="KW-1185">Reference proteome</keyword>
<dbReference type="NCBIfam" id="TIGR01764">
    <property type="entry name" value="excise"/>
    <property type="match status" value="1"/>
</dbReference>
<dbReference type="Proteomes" id="UP000523682">
    <property type="component" value="Unassembled WGS sequence"/>
</dbReference>
<evidence type="ECO:0000313" key="2">
    <source>
        <dbReference type="EMBL" id="MBA5244767.1"/>
    </source>
</evidence>
<sequence length="141" mass="15641">MSNALLGQLEGNSLGEAELERLREFIRKEQDSPLGVLLQRVAEANEDGITVNLLADDAELSPNQAAKLMKMSRPHLLKFMRDGDLPFHLVGSHQRLKMSDLRDFMATREAGAEFVANALHDTHDSAHSKYSGDALSELEDL</sequence>